<evidence type="ECO:0000313" key="3">
    <source>
        <dbReference type="EMBL" id="CAI9771199.1"/>
    </source>
</evidence>
<name>A0AAD1ZKH8_9LAMI</name>
<keyword evidence="1" id="KW-0175">Coiled coil</keyword>
<sequence>MAEGTRFSQLSEVVTQLKNENTEMKEAQTRQQTLLEELVKQMKERRDRGLCYYCDDKWALGHRCRTPNLFLLEGLEAETEEDIFEDVSEEPAMREEQNTDQE</sequence>
<protein>
    <submittedName>
        <fullName evidence="3">Uncharacterized protein</fullName>
    </submittedName>
</protein>
<reference evidence="3" key="1">
    <citation type="submission" date="2023-05" db="EMBL/GenBank/DDBJ databases">
        <authorList>
            <person name="Huff M."/>
        </authorList>
    </citation>
    <scope>NUCLEOTIDE SEQUENCE</scope>
</reference>
<feature type="region of interest" description="Disordered" evidence="2">
    <location>
        <begin position="80"/>
        <end position="102"/>
    </location>
</feature>
<feature type="compositionally biased region" description="Basic and acidic residues" evidence="2">
    <location>
        <begin position="91"/>
        <end position="102"/>
    </location>
</feature>
<dbReference type="EMBL" id="OU503046">
    <property type="protein sequence ID" value="CAI9771199.1"/>
    <property type="molecule type" value="Genomic_DNA"/>
</dbReference>
<evidence type="ECO:0000256" key="1">
    <source>
        <dbReference type="SAM" id="Coils"/>
    </source>
</evidence>
<proteinExistence type="predicted"/>
<feature type="coiled-coil region" evidence="1">
    <location>
        <begin position="7"/>
        <end position="45"/>
    </location>
</feature>
<dbReference type="AlphaFoldDB" id="A0AAD1ZKH8"/>
<organism evidence="3 4">
    <name type="scientific">Fraxinus pennsylvanica</name>
    <dbReference type="NCBI Taxonomy" id="56036"/>
    <lineage>
        <taxon>Eukaryota</taxon>
        <taxon>Viridiplantae</taxon>
        <taxon>Streptophyta</taxon>
        <taxon>Embryophyta</taxon>
        <taxon>Tracheophyta</taxon>
        <taxon>Spermatophyta</taxon>
        <taxon>Magnoliopsida</taxon>
        <taxon>eudicotyledons</taxon>
        <taxon>Gunneridae</taxon>
        <taxon>Pentapetalae</taxon>
        <taxon>asterids</taxon>
        <taxon>lamiids</taxon>
        <taxon>Lamiales</taxon>
        <taxon>Oleaceae</taxon>
        <taxon>Oleeae</taxon>
        <taxon>Fraxinus</taxon>
    </lineage>
</organism>
<evidence type="ECO:0000313" key="4">
    <source>
        <dbReference type="Proteomes" id="UP000834106"/>
    </source>
</evidence>
<dbReference type="Proteomes" id="UP000834106">
    <property type="component" value="Chromosome 11"/>
</dbReference>
<accession>A0AAD1ZKH8</accession>
<gene>
    <name evidence="3" type="ORF">FPE_LOCUS18629</name>
</gene>
<feature type="compositionally biased region" description="Acidic residues" evidence="2">
    <location>
        <begin position="80"/>
        <end position="89"/>
    </location>
</feature>
<evidence type="ECO:0000256" key="2">
    <source>
        <dbReference type="SAM" id="MobiDB-lite"/>
    </source>
</evidence>
<keyword evidence="4" id="KW-1185">Reference proteome</keyword>